<keyword evidence="2" id="KW-0813">Transport</keyword>
<sequence length="412" mass="44155">MKTATYLAAVPARRSWLSSLGPAVVVAVAYVDPGNFAANLEGGARFGYSLLWVLLLSNLMAIFLQRQSAKLGIGAGKDLATLCGEQFRPGVNRLLWLLAVIAAMATDLAEFLGAALGFYLLLGVPLWLAGLLTAVVTVSILALERYGQRLLEIVIGTIVALIGFCYVIELFLAKPDWPQVLAHTVIPRLPAGSILVAVAMLGATVMPHVVFLHSQLVLDRRPQGASADFLRQLFRWECRDIALAMNTAFFINWAMVVVAAAVFHRQEIAVNSLTGAYHSLQPMLGSLAQLVFGIALLASGLSSSVVGTMSGQLVLKGFIGLDLPVTWRRLLVMGPALAVLLWAADPLQALVFSQAVLSFALPGAIVPLLLLTRRRDLLGELADRPWEQLLGWSVVTVVLAFNGILLLSGFGG</sequence>
<feature type="transmembrane region" description="Helical" evidence="6">
    <location>
        <begin position="126"/>
        <end position="143"/>
    </location>
</feature>
<evidence type="ECO:0000256" key="5">
    <source>
        <dbReference type="ARBA" id="ARBA00023136"/>
    </source>
</evidence>
<dbReference type="NCBIfam" id="NF037982">
    <property type="entry name" value="Nramp_1"/>
    <property type="match status" value="1"/>
</dbReference>
<dbReference type="NCBIfam" id="NF001923">
    <property type="entry name" value="PRK00701.1"/>
    <property type="match status" value="1"/>
</dbReference>
<keyword evidence="3 6" id="KW-0812">Transmembrane</keyword>
<evidence type="ECO:0000313" key="7">
    <source>
        <dbReference type="EMBL" id="SJZ97687.1"/>
    </source>
</evidence>
<dbReference type="PANTHER" id="PTHR11706:SF33">
    <property type="entry name" value="NATURAL RESISTANCE-ASSOCIATED MACROPHAGE PROTEIN 2"/>
    <property type="match status" value="1"/>
</dbReference>
<keyword evidence="4 6" id="KW-1133">Transmembrane helix</keyword>
<dbReference type="OrthoDB" id="9787548at2"/>
<feature type="transmembrane region" description="Helical" evidence="6">
    <location>
        <begin position="327"/>
        <end position="344"/>
    </location>
</feature>
<dbReference type="RefSeq" id="WP_078665567.1">
    <property type="nucleotide sequence ID" value="NZ_FUXM01000015.1"/>
</dbReference>
<feature type="transmembrane region" description="Helical" evidence="6">
    <location>
        <begin position="12"/>
        <end position="31"/>
    </location>
</feature>
<dbReference type="NCBIfam" id="TIGR01197">
    <property type="entry name" value="nramp"/>
    <property type="match status" value="1"/>
</dbReference>
<reference evidence="8" key="1">
    <citation type="submission" date="2017-02" db="EMBL/GenBank/DDBJ databases">
        <authorList>
            <person name="Varghese N."/>
            <person name="Submissions S."/>
        </authorList>
    </citation>
    <scope>NUCLEOTIDE SEQUENCE [LARGE SCALE GENOMIC DNA]</scope>
    <source>
        <strain evidence="8">DSM 16521</strain>
    </source>
</reference>
<feature type="transmembrane region" description="Helical" evidence="6">
    <location>
        <begin position="390"/>
        <end position="410"/>
    </location>
</feature>
<dbReference type="EMBL" id="FUXM01000015">
    <property type="protein sequence ID" value="SJZ97687.1"/>
    <property type="molecule type" value="Genomic_DNA"/>
</dbReference>
<protein>
    <submittedName>
        <fullName evidence="7">Manganese transport protein</fullName>
    </submittedName>
</protein>
<feature type="transmembrane region" description="Helical" evidence="6">
    <location>
        <begin position="350"/>
        <end position="370"/>
    </location>
</feature>
<evidence type="ECO:0000256" key="4">
    <source>
        <dbReference type="ARBA" id="ARBA00022989"/>
    </source>
</evidence>
<dbReference type="AlphaFoldDB" id="A0A1T4Q2C4"/>
<evidence type="ECO:0000256" key="3">
    <source>
        <dbReference type="ARBA" id="ARBA00022692"/>
    </source>
</evidence>
<feature type="transmembrane region" description="Helical" evidence="6">
    <location>
        <begin position="46"/>
        <end position="64"/>
    </location>
</feature>
<gene>
    <name evidence="7" type="ORF">SAMN02745885_01504</name>
</gene>
<feature type="transmembrane region" description="Helical" evidence="6">
    <location>
        <begin position="192"/>
        <end position="212"/>
    </location>
</feature>
<dbReference type="InterPro" id="IPR001046">
    <property type="entry name" value="NRAMP_fam"/>
</dbReference>
<dbReference type="GO" id="GO:0005886">
    <property type="term" value="C:plasma membrane"/>
    <property type="evidence" value="ECO:0007669"/>
    <property type="project" value="TreeGrafter"/>
</dbReference>
<dbReference type="PANTHER" id="PTHR11706">
    <property type="entry name" value="SOLUTE CARRIER PROTEIN FAMILY 11 MEMBER"/>
    <property type="match status" value="1"/>
</dbReference>
<name>A0A1T4Q2C4_9FIRM</name>
<feature type="transmembrane region" description="Helical" evidence="6">
    <location>
        <begin position="94"/>
        <end position="120"/>
    </location>
</feature>
<proteinExistence type="predicted"/>
<evidence type="ECO:0000256" key="2">
    <source>
        <dbReference type="ARBA" id="ARBA00022448"/>
    </source>
</evidence>
<feature type="transmembrane region" description="Helical" evidence="6">
    <location>
        <begin position="150"/>
        <end position="172"/>
    </location>
</feature>
<evidence type="ECO:0000313" key="8">
    <source>
        <dbReference type="Proteomes" id="UP000189933"/>
    </source>
</evidence>
<dbReference type="GO" id="GO:0015086">
    <property type="term" value="F:cadmium ion transmembrane transporter activity"/>
    <property type="evidence" value="ECO:0007669"/>
    <property type="project" value="TreeGrafter"/>
</dbReference>
<accession>A0A1T4Q2C4</accession>
<dbReference type="PRINTS" id="PR00447">
    <property type="entry name" value="NATRESASSCMP"/>
</dbReference>
<dbReference type="Proteomes" id="UP000189933">
    <property type="component" value="Unassembled WGS sequence"/>
</dbReference>
<comment type="subcellular location">
    <subcellularLocation>
        <location evidence="1">Membrane</location>
        <topology evidence="1">Multi-pass membrane protein</topology>
    </subcellularLocation>
</comment>
<feature type="transmembrane region" description="Helical" evidence="6">
    <location>
        <begin position="283"/>
        <end position="306"/>
    </location>
</feature>
<dbReference type="Pfam" id="PF01566">
    <property type="entry name" value="Nramp"/>
    <property type="match status" value="1"/>
</dbReference>
<dbReference type="GO" id="GO:0005384">
    <property type="term" value="F:manganese ion transmembrane transporter activity"/>
    <property type="evidence" value="ECO:0007669"/>
    <property type="project" value="TreeGrafter"/>
</dbReference>
<keyword evidence="8" id="KW-1185">Reference proteome</keyword>
<evidence type="ECO:0000256" key="1">
    <source>
        <dbReference type="ARBA" id="ARBA00004141"/>
    </source>
</evidence>
<dbReference type="GO" id="GO:0034755">
    <property type="term" value="P:iron ion transmembrane transport"/>
    <property type="evidence" value="ECO:0007669"/>
    <property type="project" value="TreeGrafter"/>
</dbReference>
<organism evidence="7 8">
    <name type="scientific">Carboxydocella sporoproducens DSM 16521</name>
    <dbReference type="NCBI Taxonomy" id="1121270"/>
    <lineage>
        <taxon>Bacteria</taxon>
        <taxon>Bacillati</taxon>
        <taxon>Bacillota</taxon>
        <taxon>Clostridia</taxon>
        <taxon>Eubacteriales</taxon>
        <taxon>Clostridiales Family XVI. Incertae Sedis</taxon>
        <taxon>Carboxydocella</taxon>
    </lineage>
</organism>
<keyword evidence="5 6" id="KW-0472">Membrane</keyword>
<evidence type="ECO:0000256" key="6">
    <source>
        <dbReference type="SAM" id="Phobius"/>
    </source>
</evidence>
<feature type="transmembrane region" description="Helical" evidence="6">
    <location>
        <begin position="241"/>
        <end position="263"/>
    </location>
</feature>